<proteinExistence type="predicted"/>
<evidence type="ECO:0008006" key="3">
    <source>
        <dbReference type="Google" id="ProtNLM"/>
    </source>
</evidence>
<name>A0A4Y6PMB4_PERCE</name>
<sequence>MTAAAWAKFGTFRVNMAQVSLIERDEAVLRFYNAAGEEFFAREFESDRQADRVLKELFRFDEVRLLNTRYEGTEPQPPE</sequence>
<dbReference type="EMBL" id="CP041186">
    <property type="protein sequence ID" value="QDG49454.1"/>
    <property type="molecule type" value="Genomic_DNA"/>
</dbReference>
<keyword evidence="2" id="KW-1185">Reference proteome</keyword>
<dbReference type="RefSeq" id="WP_141195952.1">
    <property type="nucleotide sequence ID" value="NZ_CP041186.1"/>
</dbReference>
<protein>
    <recommendedName>
        <fullName evidence="3">KTSC domain-containing protein</fullName>
    </recommendedName>
</protein>
<evidence type="ECO:0000313" key="2">
    <source>
        <dbReference type="Proteomes" id="UP000315995"/>
    </source>
</evidence>
<dbReference type="AlphaFoldDB" id="A0A4Y6PMB4"/>
<dbReference type="Proteomes" id="UP000315995">
    <property type="component" value="Chromosome"/>
</dbReference>
<reference evidence="1 2" key="1">
    <citation type="submission" date="2019-06" db="EMBL/GenBank/DDBJ databases">
        <title>Persicimonas caeni gen. nov., sp. nov., a predatory bacterium isolated from solar saltern.</title>
        <authorList>
            <person name="Wang S."/>
        </authorList>
    </citation>
    <scope>NUCLEOTIDE SEQUENCE [LARGE SCALE GENOMIC DNA]</scope>
    <source>
        <strain evidence="1 2">YN101</strain>
    </source>
</reference>
<evidence type="ECO:0000313" key="1">
    <source>
        <dbReference type="EMBL" id="QDG49454.1"/>
    </source>
</evidence>
<gene>
    <name evidence="1" type="ORF">FIV42_01480</name>
</gene>
<accession>A0A4Y6PMB4</accession>
<organism evidence="1 2">
    <name type="scientific">Persicimonas caeni</name>
    <dbReference type="NCBI Taxonomy" id="2292766"/>
    <lineage>
        <taxon>Bacteria</taxon>
        <taxon>Deltaproteobacteria</taxon>
        <taxon>Bradymonadales</taxon>
        <taxon>Bradymonadaceae</taxon>
        <taxon>Persicimonas</taxon>
    </lineage>
</organism>
<accession>A0A5B8XYB8</accession>